<name>A0A1M3L6P8_9BACT</name>
<evidence type="ECO:0000313" key="3">
    <source>
        <dbReference type="EMBL" id="OJX61238.1"/>
    </source>
</evidence>
<dbReference type="Gene3D" id="3.40.50.150">
    <property type="entry name" value="Vaccinia Virus protein VP39"/>
    <property type="match status" value="1"/>
</dbReference>
<reference evidence="3 4" key="1">
    <citation type="submission" date="2016-09" db="EMBL/GenBank/DDBJ databases">
        <title>Genome-resolved meta-omics ties microbial dynamics to process performance in biotechnology for thiocyanate degradation.</title>
        <authorList>
            <person name="Kantor R.S."/>
            <person name="Huddy R.J."/>
            <person name="Iyer R."/>
            <person name="Thomas B.C."/>
            <person name="Brown C.T."/>
            <person name="Anantharaman K."/>
            <person name="Tringe S."/>
            <person name="Hettich R.L."/>
            <person name="Harrison S.T."/>
            <person name="Banfield J.F."/>
        </authorList>
    </citation>
    <scope>NUCLEOTIDE SEQUENCE [LARGE SCALE GENOMIC DNA]</scope>
    <source>
        <strain evidence="3">59-99</strain>
    </source>
</reference>
<protein>
    <recommendedName>
        <fullName evidence="2">Methyltransferase domain-containing protein</fullName>
    </recommendedName>
</protein>
<sequence length="358" mass="39601">MFGAPVMPRKITLKRTGNVVRCESQTDRQHFTKMGDDIGVIAARLAELPYRQVLIQTPGRDLHIMRSARKPERFTVKERPPSRLDWSDPAGDRTKQHPLLPERDAALLHALDLATADGVIRAPMADKFRQLNHLITIALTLDALTVRSRPLTIIDAGCGKAYLSLALYHVLKGLGLDVHLLGIDSNPAVIDHCRTVASGLGFVNARFDVGRLEDLAAGPCDILIALHACDTATDAALMAGLKSSAGAMLVAPCCHHYVQTQLHRDRVPEGARLLLDDGITRERLGDLLTDTMRRDILQAFGYQAHLEEFISLEHTMKNVLLKAERRSGTFDVRQYDKVLATAELWGARPKLLELTAVR</sequence>
<dbReference type="PANTHER" id="PTHR13369:SF3">
    <property type="entry name" value="METHYLTRANSFERASE DOMAIN-CONTAINING PROTEIN"/>
    <property type="match status" value="1"/>
</dbReference>
<organism evidence="3 4">
    <name type="scientific">Candidatus Kapaibacterium thiocyanatum</name>
    <dbReference type="NCBI Taxonomy" id="1895771"/>
    <lineage>
        <taxon>Bacteria</taxon>
        <taxon>Pseudomonadati</taxon>
        <taxon>Candidatus Kapaibacteriota</taxon>
        <taxon>Candidatus Kapaibacteriia</taxon>
        <taxon>Candidatus Kapaibacteriales</taxon>
        <taxon>Candidatus Kapaibacteriaceae</taxon>
        <taxon>Candidatus Kapaibacterium</taxon>
    </lineage>
</organism>
<accession>A0A1M3L6P8</accession>
<dbReference type="CDD" id="cd02440">
    <property type="entry name" value="AdoMet_MTases"/>
    <property type="match status" value="1"/>
</dbReference>
<dbReference type="GO" id="GO:0005737">
    <property type="term" value="C:cytoplasm"/>
    <property type="evidence" value="ECO:0007669"/>
    <property type="project" value="TreeGrafter"/>
</dbReference>
<dbReference type="STRING" id="1895771.BGO89_01255"/>
<dbReference type="SUPFAM" id="SSF53335">
    <property type="entry name" value="S-adenosyl-L-methionine-dependent methyltransferases"/>
    <property type="match status" value="1"/>
</dbReference>
<feature type="region of interest" description="Disordered" evidence="1">
    <location>
        <begin position="72"/>
        <end position="96"/>
    </location>
</feature>
<feature type="domain" description="Methyltransferase" evidence="2">
    <location>
        <begin position="126"/>
        <end position="261"/>
    </location>
</feature>
<dbReference type="Proteomes" id="UP000184233">
    <property type="component" value="Unassembled WGS sequence"/>
</dbReference>
<proteinExistence type="predicted"/>
<evidence type="ECO:0000256" key="1">
    <source>
        <dbReference type="SAM" id="MobiDB-lite"/>
    </source>
</evidence>
<evidence type="ECO:0000259" key="2">
    <source>
        <dbReference type="Pfam" id="PF13679"/>
    </source>
</evidence>
<dbReference type="InterPro" id="IPR025714">
    <property type="entry name" value="Methyltranfer_dom"/>
</dbReference>
<dbReference type="PANTHER" id="PTHR13369">
    <property type="match status" value="1"/>
</dbReference>
<dbReference type="AlphaFoldDB" id="A0A1M3L6P8"/>
<dbReference type="InterPro" id="IPR029063">
    <property type="entry name" value="SAM-dependent_MTases_sf"/>
</dbReference>
<gene>
    <name evidence="3" type="ORF">BGO89_01255</name>
</gene>
<comment type="caution">
    <text evidence="3">The sequence shown here is derived from an EMBL/GenBank/DDBJ whole genome shotgun (WGS) entry which is preliminary data.</text>
</comment>
<dbReference type="Pfam" id="PF13679">
    <property type="entry name" value="Methyltransf_32"/>
    <property type="match status" value="1"/>
</dbReference>
<evidence type="ECO:0000313" key="4">
    <source>
        <dbReference type="Proteomes" id="UP000184233"/>
    </source>
</evidence>
<dbReference type="EMBL" id="MKVH01000002">
    <property type="protein sequence ID" value="OJX61238.1"/>
    <property type="molecule type" value="Genomic_DNA"/>
</dbReference>